<dbReference type="PANTHER" id="PTHR10625">
    <property type="entry name" value="HISTONE DEACETYLASE HDAC1-RELATED"/>
    <property type="match status" value="1"/>
</dbReference>
<evidence type="ECO:0000313" key="7">
    <source>
        <dbReference type="EMBL" id="RHW18748.1"/>
    </source>
</evidence>
<evidence type="ECO:0000256" key="5">
    <source>
        <dbReference type="ARBA" id="ARBA00022833"/>
    </source>
</evidence>
<dbReference type="GO" id="GO:0040029">
    <property type="term" value="P:epigenetic regulation of gene expression"/>
    <property type="evidence" value="ECO:0007669"/>
    <property type="project" value="TreeGrafter"/>
</dbReference>
<organism evidence="7 8">
    <name type="scientific">Sphingomonas gilva</name>
    <dbReference type="NCBI Taxonomy" id="2305907"/>
    <lineage>
        <taxon>Bacteria</taxon>
        <taxon>Pseudomonadati</taxon>
        <taxon>Pseudomonadota</taxon>
        <taxon>Alphaproteobacteria</taxon>
        <taxon>Sphingomonadales</taxon>
        <taxon>Sphingomonadaceae</taxon>
        <taxon>Sphingomonas</taxon>
    </lineage>
</organism>
<dbReference type="InterPro" id="IPR000286">
    <property type="entry name" value="HDACs"/>
</dbReference>
<comment type="caution">
    <text evidence="7">The sequence shown here is derived from an EMBL/GenBank/DDBJ whole genome shotgun (WGS) entry which is preliminary data.</text>
</comment>
<dbReference type="PRINTS" id="PR01270">
    <property type="entry name" value="HDASUPER"/>
</dbReference>
<keyword evidence="5" id="KW-0862">Zinc</keyword>
<keyword evidence="4" id="KW-0378">Hydrolase</keyword>
<keyword evidence="3" id="KW-0479">Metal-binding</keyword>
<dbReference type="GO" id="GO:0004407">
    <property type="term" value="F:histone deacetylase activity"/>
    <property type="evidence" value="ECO:0007669"/>
    <property type="project" value="TreeGrafter"/>
</dbReference>
<dbReference type="Proteomes" id="UP000266693">
    <property type="component" value="Unassembled WGS sequence"/>
</dbReference>
<dbReference type="RefSeq" id="WP_118862255.1">
    <property type="nucleotide sequence ID" value="NZ_QWLV01000001.1"/>
</dbReference>
<reference evidence="7 8" key="1">
    <citation type="submission" date="2018-08" db="EMBL/GenBank/DDBJ databases">
        <title>The multiple taxonomic identification of Sphingomonas gilva.</title>
        <authorList>
            <person name="Zhu D."/>
            <person name="Zheng S."/>
        </authorList>
    </citation>
    <scope>NUCLEOTIDE SEQUENCE [LARGE SCALE GENOMIC DNA]</scope>
    <source>
        <strain evidence="7 8">ZDH117</strain>
    </source>
</reference>
<dbReference type="PANTHER" id="PTHR10625:SF17">
    <property type="entry name" value="HISTONE DEACETYLASE 8"/>
    <property type="match status" value="1"/>
</dbReference>
<dbReference type="InterPro" id="IPR023696">
    <property type="entry name" value="Ureohydrolase_dom_sf"/>
</dbReference>
<dbReference type="OrthoDB" id="9808367at2"/>
<dbReference type="EMBL" id="QWLV01000001">
    <property type="protein sequence ID" value="RHW18748.1"/>
    <property type="molecule type" value="Genomic_DNA"/>
</dbReference>
<dbReference type="AlphaFoldDB" id="A0A396RQI9"/>
<dbReference type="Gene3D" id="3.40.800.20">
    <property type="entry name" value="Histone deacetylase domain"/>
    <property type="match status" value="1"/>
</dbReference>
<dbReference type="InterPro" id="IPR023801">
    <property type="entry name" value="His_deacetylse_dom"/>
</dbReference>
<accession>A0A396RQI9</accession>
<dbReference type="SUPFAM" id="SSF52768">
    <property type="entry name" value="Arginase/deacetylase"/>
    <property type="match status" value="1"/>
</dbReference>
<keyword evidence="8" id="KW-1185">Reference proteome</keyword>
<evidence type="ECO:0000256" key="4">
    <source>
        <dbReference type="ARBA" id="ARBA00022801"/>
    </source>
</evidence>
<evidence type="ECO:0000256" key="3">
    <source>
        <dbReference type="ARBA" id="ARBA00022723"/>
    </source>
</evidence>
<evidence type="ECO:0000313" key="8">
    <source>
        <dbReference type="Proteomes" id="UP000266693"/>
    </source>
</evidence>
<dbReference type="GO" id="GO:0046872">
    <property type="term" value="F:metal ion binding"/>
    <property type="evidence" value="ECO:0007669"/>
    <property type="project" value="UniProtKB-KW"/>
</dbReference>
<proteinExistence type="inferred from homology"/>
<dbReference type="GO" id="GO:0016787">
    <property type="term" value="F:hydrolase activity"/>
    <property type="evidence" value="ECO:0007669"/>
    <property type="project" value="UniProtKB-KW"/>
</dbReference>
<evidence type="ECO:0000256" key="2">
    <source>
        <dbReference type="ARBA" id="ARBA00005947"/>
    </source>
</evidence>
<gene>
    <name evidence="7" type="ORF">D1610_00875</name>
</gene>
<comment type="similarity">
    <text evidence="2">Belongs to the histone deacetylase family.</text>
</comment>
<name>A0A396RQI9_9SPHN</name>
<dbReference type="InterPro" id="IPR037138">
    <property type="entry name" value="His_deacetylse_dom_sf"/>
</dbReference>
<protein>
    <submittedName>
        <fullName evidence="7">Histone deacetylase family protein</fullName>
    </submittedName>
</protein>
<comment type="cofactor">
    <cofactor evidence="1">
        <name>Zn(2+)</name>
        <dbReference type="ChEBI" id="CHEBI:29105"/>
    </cofactor>
</comment>
<sequence length="334" mass="35424">MRMIFDPRQSAHAPALEMHNGGWVAHAEVPGRAANIGAALGATEAPADHGLASITAIHDPAYVDFLRSAHRRWLEAGREGDAVGYIWPVARRRDVQLDRIDAMLGRYSMDAGTPITADTWDAAYWAAQSALTALDAVLAGDRVAFALCRPPGHHAGADYLGGYCYLNNAAIAAQAARDAGATRVAILDVDYHHGNGTQDIFWNRGDVLFASIHGDPRIDYPFYWGHADERGEGAGEGATLNLPLPHGTAIAPYLAALDQVLAAIRAFAPDMLIVSFGADTYEADPISHFAIRTQDYAEIAGAIAKLALPSVIVMEGGYAVDALGANVAGFLSGL</sequence>
<evidence type="ECO:0000256" key="1">
    <source>
        <dbReference type="ARBA" id="ARBA00001947"/>
    </source>
</evidence>
<evidence type="ECO:0000259" key="6">
    <source>
        <dbReference type="Pfam" id="PF00850"/>
    </source>
</evidence>
<dbReference type="CDD" id="cd10001">
    <property type="entry name" value="HDAC_classII_APAH"/>
    <property type="match status" value="1"/>
</dbReference>
<feature type="domain" description="Histone deacetylase" evidence="6">
    <location>
        <begin position="46"/>
        <end position="332"/>
    </location>
</feature>
<dbReference type="Pfam" id="PF00850">
    <property type="entry name" value="Hist_deacetyl"/>
    <property type="match status" value="1"/>
</dbReference>